<gene>
    <name evidence="2" type="ORF">HLH33_07890</name>
</gene>
<sequence length="364" mass="38038">MTMRRRHFLATAGLALLAGLPPARAARGLTRIADIVPAGGTIADPTLLVAGNADSVAGKWGTVLSPALAQGLDAPRPVSMHLTSGQDGVTGANLFDTQTVPDGTTALLVPGAALVASLAGDPRAHFDFGRWVPLMLSLVSPVVVGRAELHRTFRDLMRDRPVRIAVSADTGVELATVLAMALFGLRPIPVAGFASRQDALAALRDGKVDVVQVSDPMSPQALAAMFDTLGQSGAAPLFTLSDTVRMTAQGHTVPTLAERFAQERGHPPDGLLYEAWKVVAAAASLDVALVLPMLTPPAQVAGWRHAMATADAHGAVDTLMNGNGRKLVTGTDCAPHLRDMTGETSAVLTLRRWLASHAPNWRLG</sequence>
<dbReference type="RefSeq" id="WP_012225760.1">
    <property type="nucleotide sequence ID" value="NZ_JABEQG010000011.1"/>
</dbReference>
<keyword evidence="1" id="KW-0732">Signal</keyword>
<dbReference type="InterPro" id="IPR006311">
    <property type="entry name" value="TAT_signal"/>
</dbReference>
<dbReference type="EMBL" id="JABEQG010000011">
    <property type="protein sequence ID" value="MBB2156229.1"/>
    <property type="molecule type" value="Genomic_DNA"/>
</dbReference>
<evidence type="ECO:0000256" key="1">
    <source>
        <dbReference type="SAM" id="SignalP"/>
    </source>
</evidence>
<feature type="signal peptide" evidence="1">
    <location>
        <begin position="1"/>
        <end position="25"/>
    </location>
</feature>
<evidence type="ECO:0000313" key="3">
    <source>
        <dbReference type="Proteomes" id="UP000550787"/>
    </source>
</evidence>
<dbReference type="Proteomes" id="UP000550787">
    <property type="component" value="Unassembled WGS sequence"/>
</dbReference>
<reference evidence="2 3" key="1">
    <citation type="submission" date="2020-04" db="EMBL/GenBank/DDBJ databases">
        <title>Description of novel Gluconacetobacter.</title>
        <authorList>
            <person name="Sombolestani A."/>
        </authorList>
    </citation>
    <scope>NUCLEOTIDE SEQUENCE [LARGE SCALE GENOMIC DNA]</scope>
    <source>
        <strain evidence="2 3">LMG 7603</strain>
    </source>
</reference>
<feature type="chain" id="PRO_5041103652" evidence="1">
    <location>
        <begin position="26"/>
        <end position="364"/>
    </location>
</feature>
<accession>A0A7W4I4T4</accession>
<dbReference type="AlphaFoldDB" id="A0A7W4I4T4"/>
<organism evidence="2 3">
    <name type="scientific">Gluconacetobacter diazotrophicus</name>
    <name type="common">Acetobacter diazotrophicus</name>
    <dbReference type="NCBI Taxonomy" id="33996"/>
    <lineage>
        <taxon>Bacteria</taxon>
        <taxon>Pseudomonadati</taxon>
        <taxon>Pseudomonadota</taxon>
        <taxon>Alphaproteobacteria</taxon>
        <taxon>Acetobacterales</taxon>
        <taxon>Acetobacteraceae</taxon>
        <taxon>Gluconacetobacter</taxon>
    </lineage>
</organism>
<protein>
    <submittedName>
        <fullName evidence="2">Uncharacterized protein</fullName>
    </submittedName>
</protein>
<evidence type="ECO:0000313" key="2">
    <source>
        <dbReference type="EMBL" id="MBB2156229.1"/>
    </source>
</evidence>
<proteinExistence type="predicted"/>
<dbReference type="OMA" id="GGTDVWA"/>
<dbReference type="SUPFAM" id="SSF53850">
    <property type="entry name" value="Periplasmic binding protein-like II"/>
    <property type="match status" value="1"/>
</dbReference>
<name>A0A7W4I4T4_GLUDI</name>
<dbReference type="PROSITE" id="PS51318">
    <property type="entry name" value="TAT"/>
    <property type="match status" value="1"/>
</dbReference>
<comment type="caution">
    <text evidence="2">The sequence shown here is derived from an EMBL/GenBank/DDBJ whole genome shotgun (WGS) entry which is preliminary data.</text>
</comment>